<evidence type="ECO:0000256" key="15">
    <source>
        <dbReference type="ARBA" id="ARBA00049551"/>
    </source>
</evidence>
<feature type="transmembrane region" description="Helical" evidence="16">
    <location>
        <begin position="93"/>
        <end position="111"/>
    </location>
</feature>
<dbReference type="GO" id="GO:0008137">
    <property type="term" value="F:NADH dehydrogenase (ubiquinone) activity"/>
    <property type="evidence" value="ECO:0007669"/>
    <property type="project" value="UniProtKB-UniRule"/>
</dbReference>
<evidence type="ECO:0000256" key="13">
    <source>
        <dbReference type="ARBA" id="ARBA00023128"/>
    </source>
</evidence>
<feature type="transmembrane region" description="Helical" evidence="16">
    <location>
        <begin position="117"/>
        <end position="137"/>
    </location>
</feature>
<dbReference type="GO" id="GO:0048039">
    <property type="term" value="F:ubiquinone binding"/>
    <property type="evidence" value="ECO:0007669"/>
    <property type="project" value="TreeGrafter"/>
</dbReference>
<evidence type="ECO:0000256" key="1">
    <source>
        <dbReference type="ARBA" id="ARBA00004225"/>
    </source>
</evidence>
<evidence type="ECO:0000256" key="3">
    <source>
        <dbReference type="ARBA" id="ARBA00012944"/>
    </source>
</evidence>
<comment type="catalytic activity">
    <reaction evidence="15 16">
        <text>a ubiquinone + NADH + 5 H(+)(in) = a ubiquinol + NAD(+) + 4 H(+)(out)</text>
        <dbReference type="Rhea" id="RHEA:29091"/>
        <dbReference type="Rhea" id="RHEA-COMP:9565"/>
        <dbReference type="Rhea" id="RHEA-COMP:9566"/>
        <dbReference type="ChEBI" id="CHEBI:15378"/>
        <dbReference type="ChEBI" id="CHEBI:16389"/>
        <dbReference type="ChEBI" id="CHEBI:17976"/>
        <dbReference type="ChEBI" id="CHEBI:57540"/>
        <dbReference type="ChEBI" id="CHEBI:57945"/>
        <dbReference type="EC" id="7.1.1.2"/>
    </reaction>
</comment>
<evidence type="ECO:0000256" key="4">
    <source>
        <dbReference type="ARBA" id="ARBA00021006"/>
    </source>
</evidence>
<keyword evidence="14 16" id="KW-0472">Membrane</keyword>
<feature type="transmembrane region" description="Helical" evidence="16">
    <location>
        <begin position="21"/>
        <end position="42"/>
    </location>
</feature>
<accession>A0A6M5EX20</accession>
<dbReference type="PANTHER" id="PTHR43507:SF20">
    <property type="entry name" value="NADH-UBIQUINONE OXIDOREDUCTASE CHAIN 4"/>
    <property type="match status" value="1"/>
</dbReference>
<feature type="transmembrane region" description="Helical" evidence="16">
    <location>
        <begin position="390"/>
        <end position="415"/>
    </location>
</feature>
<feature type="domain" description="NADH:ubiquinone oxidoreductase chain 4 N-terminal" evidence="18">
    <location>
        <begin position="1"/>
        <end position="110"/>
    </location>
</feature>
<dbReference type="Pfam" id="PF00361">
    <property type="entry name" value="Proton_antipo_M"/>
    <property type="match status" value="1"/>
</dbReference>
<comment type="similarity">
    <text evidence="2 16">Belongs to the complex I subunit 4 family.</text>
</comment>
<evidence type="ECO:0000256" key="11">
    <source>
        <dbReference type="ARBA" id="ARBA00023027"/>
    </source>
</evidence>
<feature type="transmembrane region" description="Helical" evidence="16">
    <location>
        <begin position="62"/>
        <end position="81"/>
    </location>
</feature>
<dbReference type="GO" id="GO:0003954">
    <property type="term" value="F:NADH dehydrogenase activity"/>
    <property type="evidence" value="ECO:0007669"/>
    <property type="project" value="TreeGrafter"/>
</dbReference>
<dbReference type="EMBL" id="MT199211">
    <property type="protein sequence ID" value="QJU04046.1"/>
    <property type="molecule type" value="Genomic_DNA"/>
</dbReference>
<evidence type="ECO:0000313" key="19">
    <source>
        <dbReference type="EMBL" id="QJU04046.1"/>
    </source>
</evidence>
<keyword evidence="9 16" id="KW-0249">Electron transport</keyword>
<dbReference type="PANTHER" id="PTHR43507">
    <property type="entry name" value="NADH-UBIQUINONE OXIDOREDUCTASE CHAIN 4"/>
    <property type="match status" value="1"/>
</dbReference>
<evidence type="ECO:0000259" key="17">
    <source>
        <dbReference type="Pfam" id="PF00361"/>
    </source>
</evidence>
<comment type="function">
    <text evidence="16">Core subunit of the mitochondrial membrane respiratory chain NADH dehydrogenase (Complex I) which catalyzes electron transfer from NADH through the respiratory chain, using ubiquinone as an electron acceptor. Essential for the catalytic activity and assembly of complex I.</text>
</comment>
<keyword evidence="12 16" id="KW-0830">Ubiquinone</keyword>
<evidence type="ECO:0000256" key="16">
    <source>
        <dbReference type="RuleBase" id="RU003297"/>
    </source>
</evidence>
<feature type="transmembrane region" description="Helical" evidence="16">
    <location>
        <begin position="149"/>
        <end position="168"/>
    </location>
</feature>
<dbReference type="GO" id="GO:0015990">
    <property type="term" value="P:electron transport coupled proton transport"/>
    <property type="evidence" value="ECO:0007669"/>
    <property type="project" value="TreeGrafter"/>
</dbReference>
<keyword evidence="6 16" id="KW-0679">Respiratory chain</keyword>
<dbReference type="PRINTS" id="PR01437">
    <property type="entry name" value="NUOXDRDTASE4"/>
</dbReference>
<comment type="subcellular location">
    <subcellularLocation>
        <location evidence="1 16">Mitochondrion membrane</location>
        <topology evidence="1 16">Multi-pass membrane protein</topology>
    </subcellularLocation>
</comment>
<feature type="transmembrane region" description="Helical" evidence="16">
    <location>
        <begin position="195"/>
        <end position="217"/>
    </location>
</feature>
<name>A0A6M5EX20_9GOBI</name>
<keyword evidence="11 16" id="KW-0520">NAD</keyword>
<dbReference type="InterPro" id="IPR000260">
    <property type="entry name" value="NADH4_N"/>
</dbReference>
<feature type="transmembrane region" description="Helical" evidence="16">
    <location>
        <begin position="352"/>
        <end position="370"/>
    </location>
</feature>
<geneLocation type="mitochondrion" evidence="19"/>
<evidence type="ECO:0000256" key="6">
    <source>
        <dbReference type="ARBA" id="ARBA00022660"/>
    </source>
</evidence>
<evidence type="ECO:0000256" key="12">
    <source>
        <dbReference type="ARBA" id="ARBA00023075"/>
    </source>
</evidence>
<feature type="transmembrane region" description="Helical" evidence="16">
    <location>
        <begin position="224"/>
        <end position="245"/>
    </location>
</feature>
<evidence type="ECO:0000256" key="14">
    <source>
        <dbReference type="ARBA" id="ARBA00023136"/>
    </source>
</evidence>
<dbReference type="AlphaFoldDB" id="A0A6M5EX20"/>
<proteinExistence type="inferred from homology"/>
<keyword evidence="10 16" id="KW-1133">Transmembrane helix</keyword>
<dbReference type="InterPro" id="IPR001750">
    <property type="entry name" value="ND/Mrp_TM"/>
</dbReference>
<dbReference type="InterPro" id="IPR010227">
    <property type="entry name" value="NADH_Q_OxRdtase_chainM/4"/>
</dbReference>
<evidence type="ECO:0000259" key="18">
    <source>
        <dbReference type="Pfam" id="PF01059"/>
    </source>
</evidence>
<feature type="transmembrane region" description="Helical" evidence="16">
    <location>
        <begin position="260"/>
        <end position="279"/>
    </location>
</feature>
<dbReference type="GO" id="GO:0031966">
    <property type="term" value="C:mitochondrial membrane"/>
    <property type="evidence" value="ECO:0007669"/>
    <property type="project" value="UniProtKB-SubCell"/>
</dbReference>
<keyword evidence="8" id="KW-1278">Translocase</keyword>
<dbReference type="Pfam" id="PF01059">
    <property type="entry name" value="Oxidored_q5_N"/>
    <property type="match status" value="1"/>
</dbReference>
<feature type="transmembrane region" description="Helical" evidence="16">
    <location>
        <begin position="310"/>
        <end position="331"/>
    </location>
</feature>
<evidence type="ECO:0000256" key="7">
    <source>
        <dbReference type="ARBA" id="ARBA00022692"/>
    </source>
</evidence>
<evidence type="ECO:0000256" key="5">
    <source>
        <dbReference type="ARBA" id="ARBA00022448"/>
    </source>
</evidence>
<keyword evidence="13 16" id="KW-0496">Mitochondrion</keyword>
<dbReference type="InterPro" id="IPR003918">
    <property type="entry name" value="NADH_UbQ_OxRdtase"/>
</dbReference>
<organism evidence="19">
    <name type="scientific">Cryptocentrus cinctus</name>
    <dbReference type="NCBI Taxonomy" id="586808"/>
    <lineage>
        <taxon>Eukaryota</taxon>
        <taxon>Metazoa</taxon>
        <taxon>Chordata</taxon>
        <taxon>Craniata</taxon>
        <taxon>Vertebrata</taxon>
        <taxon>Euteleostomi</taxon>
        <taxon>Actinopterygii</taxon>
        <taxon>Neopterygii</taxon>
        <taxon>Teleostei</taxon>
        <taxon>Neoteleostei</taxon>
        <taxon>Acanthomorphata</taxon>
        <taxon>Gobiaria</taxon>
        <taxon>Gobiiformes</taxon>
        <taxon>Gobioidei</taxon>
        <taxon>Gobiidae</taxon>
        <taxon>Gobiinae</taxon>
        <taxon>Cryptocentrus</taxon>
    </lineage>
</organism>
<dbReference type="EC" id="7.1.1.2" evidence="3 16"/>
<feature type="domain" description="NADH:quinone oxidoreductase/Mrp antiporter transmembrane" evidence="17">
    <location>
        <begin position="113"/>
        <end position="403"/>
    </location>
</feature>
<evidence type="ECO:0000256" key="8">
    <source>
        <dbReference type="ARBA" id="ARBA00022967"/>
    </source>
</evidence>
<feature type="transmembrane region" description="Helical" evidence="16">
    <location>
        <begin position="286"/>
        <end position="304"/>
    </location>
</feature>
<evidence type="ECO:0000256" key="9">
    <source>
        <dbReference type="ARBA" id="ARBA00022982"/>
    </source>
</evidence>
<gene>
    <name evidence="19" type="primary">ND4</name>
</gene>
<evidence type="ECO:0000256" key="2">
    <source>
        <dbReference type="ARBA" id="ARBA00009025"/>
    </source>
</evidence>
<protein>
    <recommendedName>
        <fullName evidence="4 16">NADH-ubiquinone oxidoreductase chain 4</fullName>
        <ecNumber evidence="3 16">7.1.1.2</ecNumber>
    </recommendedName>
</protein>
<dbReference type="NCBIfam" id="TIGR01972">
    <property type="entry name" value="NDH_I_M"/>
    <property type="match status" value="1"/>
</dbReference>
<reference evidence="19" key="1">
    <citation type="journal article" date="2020" name="Mitochondrial DNA Part B Resour">
        <title>Complete mitochondrial genome of the yellow prawn-goby, Cryptocentrus cinctus (Perciformes, Gobiidae).</title>
        <authorList>
            <person name="Nam S.-E."/>
            <person name="Rhee J.-S."/>
        </authorList>
    </citation>
    <scope>NUCLEOTIDE SEQUENCE</scope>
</reference>
<dbReference type="GO" id="GO:0042773">
    <property type="term" value="P:ATP synthesis coupled electron transport"/>
    <property type="evidence" value="ECO:0007669"/>
    <property type="project" value="InterPro"/>
</dbReference>
<reference evidence="19" key="2">
    <citation type="submission" date="2020-03" db="EMBL/GenBank/DDBJ databases">
        <authorList>
            <person name="Kim B.-M."/>
            <person name="Rhee J.-S."/>
        </authorList>
    </citation>
    <scope>NUCLEOTIDE SEQUENCE</scope>
</reference>
<keyword evidence="7 16" id="KW-0812">Transmembrane</keyword>
<keyword evidence="5 16" id="KW-0813">Transport</keyword>
<sequence length="460" mass="51157">MLKVLIPTIMLVPTTWLVGPKWLWPSTLAHSLLIALLSLSWLKNCSELGWTNVNHMMATDPLSTPLLVLTCWLLPLMILASQHHTTQEPMNRQRMYITLLISLQMFLIMAFSATEVILFYIMFEATLIPTLIIITRWGNQTERLNAGTYFLFYTLAGSLPLLVALLALQNSTGTLSLLTLQYAPSIPMLTTADKLWWAGCLLAFLVKMPLYGMHLWLPKAHVEAPIAGSMVLAAVLLKLGGYGMMRVMVMLEPLTKELSYPFIILALWGVIMTGSICLRQTDLKSLIAYSSVGHMGLVVGGILVQTPWGFTGALILMIAHGLTSSALFCLANTNYERTHSRTMLLARGLQTLLPLMTAWWFISSLANLALPPLPNLMGELMIITSLLSWSWWTIILTGAGTLITAGYSLYMFLMTQRGPVPNHIISLDASHTREHLLIALHTLPLLLLILKPELIWGWAA</sequence>
<evidence type="ECO:0000256" key="10">
    <source>
        <dbReference type="ARBA" id="ARBA00022989"/>
    </source>
</evidence>